<accession>A0A5S5C4Z5</accession>
<reference evidence="2 3" key="1">
    <citation type="submission" date="2019-07" db="EMBL/GenBank/DDBJ databases">
        <title>Genomic Encyclopedia of Archaeal and Bacterial Type Strains, Phase II (KMG-II): from individual species to whole genera.</title>
        <authorList>
            <person name="Goeker M."/>
        </authorList>
    </citation>
    <scope>NUCLEOTIDE SEQUENCE [LARGE SCALE GENOMIC DNA]</scope>
    <source>
        <strain evidence="2 3">DSM 17527</strain>
    </source>
</reference>
<dbReference type="AlphaFoldDB" id="A0A5S5C4Z5"/>
<dbReference type="OrthoDB" id="9772788at2"/>
<protein>
    <submittedName>
        <fullName evidence="2">3-hydroxyacyl-[acyl-carrier-protein] dehydratase</fullName>
    </submittedName>
</protein>
<dbReference type="EMBL" id="VNHU01000004">
    <property type="protein sequence ID" value="TYP74209.1"/>
    <property type="molecule type" value="Genomic_DNA"/>
</dbReference>
<organism evidence="2 3">
    <name type="scientific">Aquimarina intermedia</name>
    <dbReference type="NCBI Taxonomy" id="350814"/>
    <lineage>
        <taxon>Bacteria</taxon>
        <taxon>Pseudomonadati</taxon>
        <taxon>Bacteroidota</taxon>
        <taxon>Flavobacteriia</taxon>
        <taxon>Flavobacteriales</taxon>
        <taxon>Flavobacteriaceae</taxon>
        <taxon>Aquimarina</taxon>
    </lineage>
</organism>
<name>A0A5S5C4Z5_9FLAO</name>
<dbReference type="GO" id="GO:0016829">
    <property type="term" value="F:lyase activity"/>
    <property type="evidence" value="ECO:0007669"/>
    <property type="project" value="UniProtKB-KW"/>
</dbReference>
<evidence type="ECO:0000313" key="2">
    <source>
        <dbReference type="EMBL" id="TYP74209.1"/>
    </source>
</evidence>
<evidence type="ECO:0000259" key="1">
    <source>
        <dbReference type="Pfam" id="PF22818"/>
    </source>
</evidence>
<dbReference type="Proteomes" id="UP000324376">
    <property type="component" value="Unassembled WGS sequence"/>
</dbReference>
<dbReference type="SUPFAM" id="SSF54637">
    <property type="entry name" value="Thioesterase/thiol ester dehydrase-isomerase"/>
    <property type="match status" value="1"/>
</dbReference>
<keyword evidence="3" id="KW-1185">Reference proteome</keyword>
<comment type="caution">
    <text evidence="2">The sequence shown here is derived from an EMBL/GenBank/DDBJ whole genome shotgun (WGS) entry which is preliminary data.</text>
</comment>
<sequence>MLIADLYTTQEITVEDTVQTAKVRLNADSALFKGHFPNNPVTPGVCMLQIIKELTEERVGAPLFMKKASNVKFMAVINPDKHPDLVISNTFTDTEEEIKVKNTIMYNETIALKVVVLFERL</sequence>
<dbReference type="InterPro" id="IPR054545">
    <property type="entry name" value="ApeI-like"/>
</dbReference>
<dbReference type="Gene3D" id="3.10.129.10">
    <property type="entry name" value="Hotdog Thioesterase"/>
    <property type="match status" value="1"/>
</dbReference>
<feature type="domain" description="ApeI dehydratase-like" evidence="1">
    <location>
        <begin position="15"/>
        <end position="90"/>
    </location>
</feature>
<gene>
    <name evidence="2" type="ORF">BD809_10424</name>
</gene>
<evidence type="ECO:0000313" key="3">
    <source>
        <dbReference type="Proteomes" id="UP000324376"/>
    </source>
</evidence>
<dbReference type="InterPro" id="IPR029069">
    <property type="entry name" value="HotDog_dom_sf"/>
</dbReference>
<dbReference type="RefSeq" id="WP_148782331.1">
    <property type="nucleotide sequence ID" value="NZ_VNHU01000004.1"/>
</dbReference>
<dbReference type="Pfam" id="PF22818">
    <property type="entry name" value="ApeI-like"/>
    <property type="match status" value="1"/>
</dbReference>
<proteinExistence type="predicted"/>